<dbReference type="CDD" id="cd17546">
    <property type="entry name" value="REC_hyHK_CKI1_RcsC-like"/>
    <property type="match status" value="1"/>
</dbReference>
<feature type="modified residue" description="4-aspartylphosphate" evidence="15">
    <location>
        <position position="863"/>
    </location>
</feature>
<dbReference type="CDD" id="cd00082">
    <property type="entry name" value="HisKA"/>
    <property type="match status" value="1"/>
</dbReference>
<keyword evidence="10" id="KW-0902">Two-component regulatory system</keyword>
<feature type="domain" description="HPt" evidence="21">
    <location>
        <begin position="976"/>
        <end position="1073"/>
    </location>
</feature>
<dbReference type="SMART" id="SM00448">
    <property type="entry name" value="REC"/>
    <property type="match status" value="1"/>
</dbReference>
<dbReference type="GO" id="GO:0005886">
    <property type="term" value="C:plasma membrane"/>
    <property type="evidence" value="ECO:0007669"/>
    <property type="project" value="UniProtKB-SubCell"/>
</dbReference>
<dbReference type="InterPro" id="IPR001789">
    <property type="entry name" value="Sig_transdc_resp-reg_receiver"/>
</dbReference>
<gene>
    <name evidence="22" type="ORF">FHX74_003151</name>
</gene>
<comment type="subcellular location">
    <subcellularLocation>
        <location evidence="2">Cell membrane</location>
    </subcellularLocation>
</comment>
<keyword evidence="8" id="KW-0418">Kinase</keyword>
<dbReference type="PRINTS" id="PR00344">
    <property type="entry name" value="BCTRLSENSOR"/>
</dbReference>
<feature type="domain" description="Response regulatory" evidence="18">
    <location>
        <begin position="813"/>
        <end position="931"/>
    </location>
</feature>
<feature type="compositionally biased region" description="Low complexity" evidence="16">
    <location>
        <begin position="932"/>
        <end position="950"/>
    </location>
</feature>
<comment type="similarity">
    <text evidence="3">In the N-terminal section; belongs to the phytochrome family.</text>
</comment>
<protein>
    <recommendedName>
        <fullName evidence="13">Circadian input-output histidine kinase CikA</fullName>
        <ecNumber evidence="4">2.7.13.3</ecNumber>
    </recommendedName>
    <alternativeName>
        <fullName evidence="12">Sensory/regulatory protein RpfC</fullName>
    </alternativeName>
</protein>
<dbReference type="PANTHER" id="PTHR45339">
    <property type="entry name" value="HYBRID SIGNAL TRANSDUCTION HISTIDINE KINASE J"/>
    <property type="match status" value="1"/>
</dbReference>
<evidence type="ECO:0000259" key="21">
    <source>
        <dbReference type="PROSITE" id="PS50894"/>
    </source>
</evidence>
<feature type="region of interest" description="Disordered" evidence="16">
    <location>
        <begin position="932"/>
        <end position="964"/>
    </location>
</feature>
<dbReference type="Gene3D" id="1.10.287.130">
    <property type="match status" value="1"/>
</dbReference>
<dbReference type="InterPro" id="IPR003661">
    <property type="entry name" value="HisK_dim/P_dom"/>
</dbReference>
<dbReference type="InterPro" id="IPR000014">
    <property type="entry name" value="PAS"/>
</dbReference>
<dbReference type="PROSITE" id="PS50109">
    <property type="entry name" value="HIS_KIN"/>
    <property type="match status" value="1"/>
</dbReference>
<feature type="domain" description="PAS" evidence="19">
    <location>
        <begin position="4"/>
        <end position="74"/>
    </location>
</feature>
<dbReference type="SMART" id="SM00091">
    <property type="entry name" value="PAS"/>
    <property type="match status" value="2"/>
</dbReference>
<evidence type="ECO:0000256" key="4">
    <source>
        <dbReference type="ARBA" id="ARBA00012438"/>
    </source>
</evidence>
<evidence type="ECO:0000313" key="22">
    <source>
        <dbReference type="EMBL" id="MBA8795515.1"/>
    </source>
</evidence>
<dbReference type="InterPro" id="IPR036097">
    <property type="entry name" value="HisK_dim/P_sf"/>
</dbReference>
<dbReference type="GO" id="GO:0000155">
    <property type="term" value="F:phosphorelay sensor kinase activity"/>
    <property type="evidence" value="ECO:0007669"/>
    <property type="project" value="InterPro"/>
</dbReference>
<evidence type="ECO:0000259" key="19">
    <source>
        <dbReference type="PROSITE" id="PS50112"/>
    </source>
</evidence>
<dbReference type="CDD" id="cd00088">
    <property type="entry name" value="HPT"/>
    <property type="match status" value="1"/>
</dbReference>
<dbReference type="Gene3D" id="1.20.120.160">
    <property type="entry name" value="HPT domain"/>
    <property type="match status" value="1"/>
</dbReference>
<dbReference type="Gene3D" id="3.30.565.10">
    <property type="entry name" value="Histidine kinase-like ATPase, C-terminal domain"/>
    <property type="match status" value="1"/>
</dbReference>
<feature type="domain" description="Response regulatory" evidence="18">
    <location>
        <begin position="674"/>
        <end position="792"/>
    </location>
</feature>
<name>A0A7W3IUP8_9ACTN</name>
<dbReference type="InterPro" id="IPR000700">
    <property type="entry name" value="PAS-assoc_C"/>
</dbReference>
<evidence type="ECO:0000256" key="13">
    <source>
        <dbReference type="ARBA" id="ARBA00074306"/>
    </source>
</evidence>
<evidence type="ECO:0000256" key="7">
    <source>
        <dbReference type="ARBA" id="ARBA00022741"/>
    </source>
</evidence>
<dbReference type="Proteomes" id="UP000523079">
    <property type="component" value="Unassembled WGS sequence"/>
</dbReference>
<dbReference type="SUPFAM" id="SSF55874">
    <property type="entry name" value="ATPase domain of HSP90 chaperone/DNA topoisomerase II/histidine kinase"/>
    <property type="match status" value="1"/>
</dbReference>
<dbReference type="Pfam" id="PF08448">
    <property type="entry name" value="PAS_4"/>
    <property type="match status" value="1"/>
</dbReference>
<dbReference type="CDD" id="cd16922">
    <property type="entry name" value="HATPase_EvgS-ArcB-TorS-like"/>
    <property type="match status" value="1"/>
</dbReference>
<feature type="modified residue" description="Phosphohistidine" evidence="14">
    <location>
        <position position="1015"/>
    </location>
</feature>
<evidence type="ECO:0000256" key="16">
    <source>
        <dbReference type="SAM" id="MobiDB-lite"/>
    </source>
</evidence>
<dbReference type="CDD" id="cd00130">
    <property type="entry name" value="PAS"/>
    <property type="match status" value="2"/>
</dbReference>
<evidence type="ECO:0000256" key="3">
    <source>
        <dbReference type="ARBA" id="ARBA00006402"/>
    </source>
</evidence>
<dbReference type="GO" id="GO:0005524">
    <property type="term" value="F:ATP binding"/>
    <property type="evidence" value="ECO:0007669"/>
    <property type="project" value="UniProtKB-KW"/>
</dbReference>
<evidence type="ECO:0000256" key="1">
    <source>
        <dbReference type="ARBA" id="ARBA00000085"/>
    </source>
</evidence>
<dbReference type="InterPro" id="IPR036641">
    <property type="entry name" value="HPT_dom_sf"/>
</dbReference>
<feature type="domain" description="Histidine kinase" evidence="17">
    <location>
        <begin position="432"/>
        <end position="651"/>
    </location>
</feature>
<comment type="caution">
    <text evidence="22">The sequence shown here is derived from an EMBL/GenBank/DDBJ whole genome shotgun (WGS) entry which is preliminary data.</text>
</comment>
<dbReference type="SMART" id="SM00387">
    <property type="entry name" value="HATPase_c"/>
    <property type="match status" value="1"/>
</dbReference>
<evidence type="ECO:0000259" key="20">
    <source>
        <dbReference type="PROSITE" id="PS50113"/>
    </source>
</evidence>
<feature type="domain" description="PAC" evidence="20">
    <location>
        <begin position="78"/>
        <end position="130"/>
    </location>
</feature>
<dbReference type="InterPro" id="IPR004358">
    <property type="entry name" value="Sig_transdc_His_kin-like_C"/>
</dbReference>
<comment type="subunit">
    <text evidence="11">At low DSF concentrations, interacts with RpfF.</text>
</comment>
<evidence type="ECO:0000256" key="8">
    <source>
        <dbReference type="ARBA" id="ARBA00022777"/>
    </source>
</evidence>
<comment type="catalytic activity">
    <reaction evidence="1">
        <text>ATP + protein L-histidine = ADP + protein N-phospho-L-histidine.</text>
        <dbReference type="EC" id="2.7.13.3"/>
    </reaction>
</comment>
<dbReference type="PROSITE" id="PS50894">
    <property type="entry name" value="HPT"/>
    <property type="match status" value="1"/>
</dbReference>
<dbReference type="SUPFAM" id="SSF47384">
    <property type="entry name" value="Homodimeric domain of signal transducing histidine kinase"/>
    <property type="match status" value="1"/>
</dbReference>
<dbReference type="SUPFAM" id="SSF55785">
    <property type="entry name" value="PYP-like sensor domain (PAS domain)"/>
    <property type="match status" value="2"/>
</dbReference>
<keyword evidence="9" id="KW-0067">ATP-binding</keyword>
<keyword evidence="7" id="KW-0547">Nucleotide-binding</keyword>
<dbReference type="Gene3D" id="3.40.50.2300">
    <property type="match status" value="2"/>
</dbReference>
<feature type="region of interest" description="Disordered" evidence="16">
    <location>
        <begin position="1074"/>
        <end position="1096"/>
    </location>
</feature>
<dbReference type="Pfam" id="PF00512">
    <property type="entry name" value="HisKA"/>
    <property type="match status" value="1"/>
</dbReference>
<dbReference type="Pfam" id="PF02518">
    <property type="entry name" value="HATPase_c"/>
    <property type="match status" value="1"/>
</dbReference>
<evidence type="ECO:0000256" key="2">
    <source>
        <dbReference type="ARBA" id="ARBA00004236"/>
    </source>
</evidence>
<dbReference type="InterPro" id="IPR005467">
    <property type="entry name" value="His_kinase_dom"/>
</dbReference>
<dbReference type="Gene3D" id="3.30.450.20">
    <property type="entry name" value="PAS domain"/>
    <property type="match status" value="2"/>
</dbReference>
<evidence type="ECO:0000256" key="11">
    <source>
        <dbReference type="ARBA" id="ARBA00064003"/>
    </source>
</evidence>
<dbReference type="AlphaFoldDB" id="A0A7W3IUP8"/>
<dbReference type="SMART" id="SM00073">
    <property type="entry name" value="HPT"/>
    <property type="match status" value="1"/>
</dbReference>
<dbReference type="InterPro" id="IPR008207">
    <property type="entry name" value="Sig_transdc_His_kin_Hpt_dom"/>
</dbReference>
<dbReference type="SMART" id="SM00086">
    <property type="entry name" value="PAC"/>
    <property type="match status" value="2"/>
</dbReference>
<dbReference type="FunFam" id="3.30.565.10:FF:000010">
    <property type="entry name" value="Sensor histidine kinase RcsC"/>
    <property type="match status" value="1"/>
</dbReference>
<dbReference type="InterPro" id="IPR013656">
    <property type="entry name" value="PAS_4"/>
</dbReference>
<evidence type="ECO:0000256" key="5">
    <source>
        <dbReference type="ARBA" id="ARBA00022553"/>
    </source>
</evidence>
<accession>A0A7W3IUP8</accession>
<evidence type="ECO:0000256" key="14">
    <source>
        <dbReference type="PROSITE-ProRule" id="PRU00110"/>
    </source>
</evidence>
<dbReference type="EMBL" id="JACGWT010000005">
    <property type="protein sequence ID" value="MBA8795515.1"/>
    <property type="molecule type" value="Genomic_DNA"/>
</dbReference>
<evidence type="ECO:0000259" key="17">
    <source>
        <dbReference type="PROSITE" id="PS50109"/>
    </source>
</evidence>
<dbReference type="Gene3D" id="2.10.70.100">
    <property type="match status" value="1"/>
</dbReference>
<dbReference type="FunFam" id="1.10.287.130:FF:000002">
    <property type="entry name" value="Two-component osmosensing histidine kinase"/>
    <property type="match status" value="1"/>
</dbReference>
<evidence type="ECO:0000256" key="15">
    <source>
        <dbReference type="PROSITE-ProRule" id="PRU00169"/>
    </source>
</evidence>
<evidence type="ECO:0000259" key="18">
    <source>
        <dbReference type="PROSITE" id="PS50110"/>
    </source>
</evidence>
<keyword evidence="23" id="KW-1185">Reference proteome</keyword>
<evidence type="ECO:0000256" key="9">
    <source>
        <dbReference type="ARBA" id="ARBA00022840"/>
    </source>
</evidence>
<dbReference type="Pfam" id="PF08447">
    <property type="entry name" value="PAS_3"/>
    <property type="match status" value="1"/>
</dbReference>
<dbReference type="PROSITE" id="PS50112">
    <property type="entry name" value="PAS"/>
    <property type="match status" value="1"/>
</dbReference>
<reference evidence="22 23" key="1">
    <citation type="submission" date="2020-07" db="EMBL/GenBank/DDBJ databases">
        <title>Sequencing the genomes of 1000 actinobacteria strains.</title>
        <authorList>
            <person name="Klenk H.-P."/>
        </authorList>
    </citation>
    <scope>NUCLEOTIDE SEQUENCE [LARGE SCALE GENOMIC DNA]</scope>
    <source>
        <strain evidence="22 23">DSM 100723</strain>
    </source>
</reference>
<proteinExistence type="inferred from homology"/>
<dbReference type="InterPro" id="IPR036890">
    <property type="entry name" value="HATPase_C_sf"/>
</dbReference>
<dbReference type="PANTHER" id="PTHR45339:SF5">
    <property type="entry name" value="HISTIDINE KINASE"/>
    <property type="match status" value="1"/>
</dbReference>
<feature type="domain" description="PAC" evidence="20">
    <location>
        <begin position="206"/>
        <end position="258"/>
    </location>
</feature>
<dbReference type="NCBIfam" id="TIGR00229">
    <property type="entry name" value="sensory_box"/>
    <property type="match status" value="2"/>
</dbReference>
<dbReference type="InterPro" id="IPR001610">
    <property type="entry name" value="PAC"/>
</dbReference>
<dbReference type="Pfam" id="PF01627">
    <property type="entry name" value="Hpt"/>
    <property type="match status" value="1"/>
</dbReference>
<dbReference type="InterPro" id="IPR035965">
    <property type="entry name" value="PAS-like_dom_sf"/>
</dbReference>
<organism evidence="22 23">
    <name type="scientific">Microlunatus kandeliicorticis</name>
    <dbReference type="NCBI Taxonomy" id="1759536"/>
    <lineage>
        <taxon>Bacteria</taxon>
        <taxon>Bacillati</taxon>
        <taxon>Actinomycetota</taxon>
        <taxon>Actinomycetes</taxon>
        <taxon>Propionibacteriales</taxon>
        <taxon>Propionibacteriaceae</taxon>
        <taxon>Microlunatus</taxon>
    </lineage>
</organism>
<dbReference type="PROSITE" id="PS50110">
    <property type="entry name" value="RESPONSE_REGULATORY"/>
    <property type="match status" value="2"/>
</dbReference>
<keyword evidence="6" id="KW-0808">Transferase</keyword>
<sequence length="1096" mass="116939">MSVDPAFYRWMIESSTDAFWMTDRDGRMIFANPRLAELLDRPLAEVEAMSAFEMFDETGRGDFAEHLRDLETRQEAWDHVEVLLVRRDGRPLWTTCSTFPVTDDDGRRIGWMHRLTEFTAVRDLTERLRSSERRLSEAQRLARLGSWVWNEAEGTSSWSAELLRMLGLTEETSPRQSSDYLALVHPEDRWMITEAMARVRAGAPVIDFTVRMLPRTGGTIWVRSRGVVELGHQGTPTRVVGTAHDVTEFKRAEEAATRAHARLRLLQLIAAIANSAGGLEEALAAGTAALARETGWLRPAGYLTGTGGLDAGPDPDADPYPVGPGHVAGTEVDDDRTLVRTAVRTAATARAELGSGEGVRTAVPVRSHGRVVCVAVFTVPAAVSGIDLVPTAEQALAQLGWVAERDQQAAALAAARDEAVEAARLKSEFLSTMSHEIRTPMNGVIGLTELLLRTDLDPHQRRLADGLHSTGQTLLDLINDILDISKIEAGGLELESADVDLREVLDRTATVLAEPARSKGLGLVVAARPDVPARLRGDPGRLAQVLVNLGSNAIKFTDHGEVVVTARPDPEDATAVRVEVADSGVGVAPDRRDRLFEPFVQADPSTTRRHGGTGLGLAICRRLVEGMGGAIGFDSRVGEGSTFWFTVPVRAAEVEDLDPAAPRWDAPPDWGPARVLAAVTSPAAGTALTAQLEAWGLTADLVTSGPAAVAALEAGTGEPYRLLAVDDTLPGLDLPALLDAGDRAGGPGAVVLTWADPEVDTGPGAVDRRGVVGLLAKPLRHQDLRATLDRVLGHGGLPSRGERGVEAGRRGQTVLVAEDHPINQLVARGLLEALGFEVDLVDDGRAAVEAVERRVDYAAVLMDCRMPVLDGYDASRRIRAAEPPGRRLPIIALSASALQDERLRCLAAGMDDFVAKPVDLAGLRRALDQWVPSPDAAPAAPEDAPSGDPATPEPATAGPRVDRERQEALARLSTDGRTLLDRVLAGFAAGAPEQLAAVGAAVRRADAAALEAAAHKLKGGAANVGFPRVSGLARSLEELAEATTGVGEPTLDQSAQQRAHELVEALRDELDAVLATRPADARPDPARHHRDRPAVG</sequence>
<dbReference type="InterPro" id="IPR003594">
    <property type="entry name" value="HATPase_dom"/>
</dbReference>
<feature type="compositionally biased region" description="Basic residues" evidence="16">
    <location>
        <begin position="1087"/>
        <end position="1096"/>
    </location>
</feature>
<evidence type="ECO:0000256" key="10">
    <source>
        <dbReference type="ARBA" id="ARBA00023012"/>
    </source>
</evidence>
<dbReference type="Pfam" id="PF00072">
    <property type="entry name" value="Response_reg"/>
    <property type="match status" value="1"/>
</dbReference>
<feature type="modified residue" description="4-aspartylphosphate" evidence="15">
    <location>
        <position position="726"/>
    </location>
</feature>
<dbReference type="PROSITE" id="PS50113">
    <property type="entry name" value="PAC"/>
    <property type="match status" value="2"/>
</dbReference>
<dbReference type="SUPFAM" id="SSF52172">
    <property type="entry name" value="CheY-like"/>
    <property type="match status" value="2"/>
</dbReference>
<evidence type="ECO:0000256" key="6">
    <source>
        <dbReference type="ARBA" id="ARBA00022679"/>
    </source>
</evidence>
<dbReference type="EC" id="2.7.13.3" evidence="4"/>
<keyword evidence="5 15" id="KW-0597">Phosphoprotein</keyword>
<dbReference type="SUPFAM" id="SSF47226">
    <property type="entry name" value="Histidine-containing phosphotransfer domain, HPT domain"/>
    <property type="match status" value="1"/>
</dbReference>
<evidence type="ECO:0000256" key="12">
    <source>
        <dbReference type="ARBA" id="ARBA00068150"/>
    </source>
</evidence>
<dbReference type="SMART" id="SM00388">
    <property type="entry name" value="HisKA"/>
    <property type="match status" value="1"/>
</dbReference>
<dbReference type="InterPro" id="IPR011006">
    <property type="entry name" value="CheY-like_superfamily"/>
</dbReference>
<dbReference type="InterPro" id="IPR013655">
    <property type="entry name" value="PAS_fold_3"/>
</dbReference>
<evidence type="ECO:0000313" key="23">
    <source>
        <dbReference type="Proteomes" id="UP000523079"/>
    </source>
</evidence>